<dbReference type="AlphaFoldDB" id="A0A068ULT1"/>
<comment type="subunit">
    <text evidence="2">Monomer.</text>
</comment>
<dbReference type="GO" id="GO:0009820">
    <property type="term" value="P:alkaloid metabolic process"/>
    <property type="evidence" value="ECO:0007669"/>
    <property type="project" value="UniProtKB-KW"/>
</dbReference>
<dbReference type="STRING" id="49390.A0A068ULT1"/>
<evidence type="ECO:0000256" key="4">
    <source>
        <dbReference type="ARBA" id="ARBA00022679"/>
    </source>
</evidence>
<dbReference type="Gene3D" id="3.30.559.10">
    <property type="entry name" value="Chloramphenicol acetyltransferase-like domain"/>
    <property type="match status" value="2"/>
</dbReference>
<dbReference type="InterPro" id="IPR023213">
    <property type="entry name" value="CAT-like_dom_sf"/>
</dbReference>
<dbReference type="PANTHER" id="PTHR31623">
    <property type="entry name" value="F21J9.9"/>
    <property type="match status" value="1"/>
</dbReference>
<evidence type="ECO:0000256" key="2">
    <source>
        <dbReference type="ARBA" id="ARBA00011245"/>
    </source>
</evidence>
<proteinExistence type="inferred from homology"/>
<keyword evidence="7" id="KW-1185">Reference proteome</keyword>
<name>A0A068ULT1_COFCA</name>
<dbReference type="Pfam" id="PF02458">
    <property type="entry name" value="Transferase"/>
    <property type="match status" value="1"/>
</dbReference>
<evidence type="ECO:0000256" key="3">
    <source>
        <dbReference type="ARBA" id="ARBA00022589"/>
    </source>
</evidence>
<comment type="similarity">
    <text evidence="1">Belongs to the plant acyltransferase family.</text>
</comment>
<gene>
    <name evidence="6" type="ORF">GSCOC_T00027565001</name>
</gene>
<keyword evidence="5" id="KW-0012">Acyltransferase</keyword>
<dbReference type="OMA" id="NSFGNIW"/>
<evidence type="ECO:0000256" key="1">
    <source>
        <dbReference type="ARBA" id="ARBA00009861"/>
    </source>
</evidence>
<dbReference type="PANTHER" id="PTHR31623:SF110">
    <property type="entry name" value="VINORINE SYNTHASE-LIKE"/>
    <property type="match status" value="1"/>
</dbReference>
<keyword evidence="3" id="KW-0017">Alkaloid metabolism</keyword>
<dbReference type="EMBL" id="HG739118">
    <property type="protein sequence ID" value="CDP08578.1"/>
    <property type="molecule type" value="Genomic_DNA"/>
</dbReference>
<reference evidence="7" key="1">
    <citation type="journal article" date="2014" name="Science">
        <title>The coffee genome provides insight into the convergent evolution of caffeine biosynthesis.</title>
        <authorList>
            <person name="Denoeud F."/>
            <person name="Carretero-Paulet L."/>
            <person name="Dereeper A."/>
            <person name="Droc G."/>
            <person name="Guyot R."/>
            <person name="Pietrella M."/>
            <person name="Zheng C."/>
            <person name="Alberti A."/>
            <person name="Anthony F."/>
            <person name="Aprea G."/>
            <person name="Aury J.M."/>
            <person name="Bento P."/>
            <person name="Bernard M."/>
            <person name="Bocs S."/>
            <person name="Campa C."/>
            <person name="Cenci A."/>
            <person name="Combes M.C."/>
            <person name="Crouzillat D."/>
            <person name="Da Silva C."/>
            <person name="Daddiego L."/>
            <person name="De Bellis F."/>
            <person name="Dussert S."/>
            <person name="Garsmeur O."/>
            <person name="Gayraud T."/>
            <person name="Guignon V."/>
            <person name="Jahn K."/>
            <person name="Jamilloux V."/>
            <person name="Joet T."/>
            <person name="Labadie K."/>
            <person name="Lan T."/>
            <person name="Leclercq J."/>
            <person name="Lepelley M."/>
            <person name="Leroy T."/>
            <person name="Li L.T."/>
            <person name="Librado P."/>
            <person name="Lopez L."/>
            <person name="Munoz A."/>
            <person name="Noel B."/>
            <person name="Pallavicini A."/>
            <person name="Perrotta G."/>
            <person name="Poncet V."/>
            <person name="Pot D."/>
            <person name="Priyono X."/>
            <person name="Rigoreau M."/>
            <person name="Rouard M."/>
            <person name="Rozas J."/>
            <person name="Tranchant-Dubreuil C."/>
            <person name="VanBuren R."/>
            <person name="Zhang Q."/>
            <person name="Andrade A.C."/>
            <person name="Argout X."/>
            <person name="Bertrand B."/>
            <person name="de Kochko A."/>
            <person name="Graziosi G."/>
            <person name="Henry R.J."/>
            <person name="Jayarama X."/>
            <person name="Ming R."/>
            <person name="Nagai C."/>
            <person name="Rounsley S."/>
            <person name="Sankoff D."/>
            <person name="Giuliano G."/>
            <person name="Albert V.A."/>
            <person name="Wincker P."/>
            <person name="Lashermes P."/>
        </authorList>
    </citation>
    <scope>NUCLEOTIDE SEQUENCE [LARGE SCALE GENOMIC DNA]</scope>
    <source>
        <strain evidence="7">cv. DH200-94</strain>
    </source>
</reference>
<accession>A0A068ULT1</accession>
<dbReference type="GO" id="GO:0016746">
    <property type="term" value="F:acyltransferase activity"/>
    <property type="evidence" value="ECO:0007669"/>
    <property type="project" value="UniProtKB-KW"/>
</dbReference>
<keyword evidence="4" id="KW-0808">Transferase</keyword>
<dbReference type="InParanoid" id="A0A068ULT1"/>
<dbReference type="PhylomeDB" id="A0A068ULT1"/>
<organism evidence="6 7">
    <name type="scientific">Coffea canephora</name>
    <name type="common">Robusta coffee</name>
    <dbReference type="NCBI Taxonomy" id="49390"/>
    <lineage>
        <taxon>Eukaryota</taxon>
        <taxon>Viridiplantae</taxon>
        <taxon>Streptophyta</taxon>
        <taxon>Embryophyta</taxon>
        <taxon>Tracheophyta</taxon>
        <taxon>Spermatophyta</taxon>
        <taxon>Magnoliopsida</taxon>
        <taxon>eudicotyledons</taxon>
        <taxon>Gunneridae</taxon>
        <taxon>Pentapetalae</taxon>
        <taxon>asterids</taxon>
        <taxon>lamiids</taxon>
        <taxon>Gentianales</taxon>
        <taxon>Rubiaceae</taxon>
        <taxon>Ixoroideae</taxon>
        <taxon>Gardenieae complex</taxon>
        <taxon>Bertiereae - Coffeeae clade</taxon>
        <taxon>Coffeeae</taxon>
        <taxon>Coffea</taxon>
    </lineage>
</organism>
<dbReference type="Proteomes" id="UP000295252">
    <property type="component" value="Chromosome IV"/>
</dbReference>
<dbReference type="OrthoDB" id="671439at2759"/>
<dbReference type="Gramene" id="CDP08578">
    <property type="protein sequence ID" value="CDP08578"/>
    <property type="gene ID" value="GSCOC_T00027565001"/>
</dbReference>
<sequence>MVANLEILSKEMIKPSSPTPHHLRDHKLSFLDQIAPPVFIPLIFFYQTNQLETFQDRDQISQLLKQSLSNILTQFYPLAGRICSKNFSIDCNDDGALCIEAQVHSNLLQVIEKPVMEELKQYLPLELNSKGPGLTEAKTILLAIQINFFDCGGIAIGVQLSHKIADGTSLVTFMNAWAKSCSEVSEIVPSSFELASLFPPRDMSSFGFKPTTGMTKEKIVTKRFVFDKEKLAKLKQAAASSLVKDPTRVEAVSAFIWRHFIDASKAKVVAAVHAVNMRPRMNPALEDHAFGNIWTHTVAIPMLEGEKGYENLVGDLRKAIRNINSNYVKKLQNGDEYLKILKKSVEFASKGDVELCNFSSWCRFPVYEVDFGWGKPTWVSTTAFPFKNVVILMSTSCGEGIEAWLNMHEDDVPSFQSNHRHLSVEAKDFNA</sequence>
<evidence type="ECO:0000313" key="6">
    <source>
        <dbReference type="EMBL" id="CDP08578.1"/>
    </source>
</evidence>
<evidence type="ECO:0008006" key="8">
    <source>
        <dbReference type="Google" id="ProtNLM"/>
    </source>
</evidence>
<evidence type="ECO:0000313" key="7">
    <source>
        <dbReference type="Proteomes" id="UP000295252"/>
    </source>
</evidence>
<protein>
    <recommendedName>
        <fullName evidence="8">Vinorine synthase-like</fullName>
    </recommendedName>
</protein>
<evidence type="ECO:0000256" key="5">
    <source>
        <dbReference type="ARBA" id="ARBA00023315"/>
    </source>
</evidence>